<protein>
    <submittedName>
        <fullName evidence="2">Uncharacterized protein</fullName>
    </submittedName>
</protein>
<gene>
    <name evidence="2" type="ORF">JZ751_014315</name>
</gene>
<keyword evidence="1" id="KW-0812">Transmembrane</keyword>
<feature type="transmembrane region" description="Helical" evidence="1">
    <location>
        <begin position="12"/>
        <end position="30"/>
    </location>
</feature>
<keyword evidence="3" id="KW-1185">Reference proteome</keyword>
<proteinExistence type="predicted"/>
<keyword evidence="1" id="KW-1133">Transmembrane helix</keyword>
<evidence type="ECO:0000313" key="2">
    <source>
        <dbReference type="EMBL" id="KAG9343334.1"/>
    </source>
</evidence>
<sequence>MFCNQTLIQLNSILPLVMASLSFVLISGTWPPREAALGIEALTKCPQRATVQQVIHYCTYSRYSAINFNISTETEFGSAMLLLANRGQCDVTSVLSPSLTKSTTIQCGQILVWWISLYCFQPCQIHFGMILC</sequence>
<comment type="caution">
    <text evidence="2">The sequence shown here is derived from an EMBL/GenBank/DDBJ whole genome shotgun (WGS) entry which is preliminary data.</text>
</comment>
<name>A0A8T2NT37_9TELE</name>
<dbReference type="EMBL" id="JAFBMS010000024">
    <property type="protein sequence ID" value="KAG9343334.1"/>
    <property type="molecule type" value="Genomic_DNA"/>
</dbReference>
<accession>A0A8T2NT37</accession>
<evidence type="ECO:0000313" key="3">
    <source>
        <dbReference type="Proteomes" id="UP000824540"/>
    </source>
</evidence>
<organism evidence="2 3">
    <name type="scientific">Albula glossodonta</name>
    <name type="common">roundjaw bonefish</name>
    <dbReference type="NCBI Taxonomy" id="121402"/>
    <lineage>
        <taxon>Eukaryota</taxon>
        <taxon>Metazoa</taxon>
        <taxon>Chordata</taxon>
        <taxon>Craniata</taxon>
        <taxon>Vertebrata</taxon>
        <taxon>Euteleostomi</taxon>
        <taxon>Actinopterygii</taxon>
        <taxon>Neopterygii</taxon>
        <taxon>Teleostei</taxon>
        <taxon>Albuliformes</taxon>
        <taxon>Albulidae</taxon>
        <taxon>Albula</taxon>
    </lineage>
</organism>
<dbReference type="Proteomes" id="UP000824540">
    <property type="component" value="Unassembled WGS sequence"/>
</dbReference>
<dbReference type="AlphaFoldDB" id="A0A8T2NT37"/>
<evidence type="ECO:0000256" key="1">
    <source>
        <dbReference type="SAM" id="Phobius"/>
    </source>
</evidence>
<reference evidence="2" key="1">
    <citation type="thesis" date="2021" institute="BYU ScholarsArchive" country="Provo, UT, USA">
        <title>Applications of and Algorithms for Genome Assembly and Genomic Analyses with an Emphasis on Marine Teleosts.</title>
        <authorList>
            <person name="Pickett B.D."/>
        </authorList>
    </citation>
    <scope>NUCLEOTIDE SEQUENCE</scope>
    <source>
        <strain evidence="2">HI-2016</strain>
    </source>
</reference>
<keyword evidence="1" id="KW-0472">Membrane</keyword>